<reference evidence="1" key="1">
    <citation type="submission" date="2022-04" db="EMBL/GenBank/DDBJ databases">
        <title>Hymenobacter sp. isolated from the air.</title>
        <authorList>
            <person name="Won M."/>
            <person name="Lee C.-M."/>
            <person name="Woen H.-Y."/>
            <person name="Kwon S.-W."/>
        </authorList>
    </citation>
    <scope>NUCLEOTIDE SEQUENCE</scope>
    <source>
        <strain evidence="1">5116S-3</strain>
    </source>
</reference>
<keyword evidence="2" id="KW-1185">Reference proteome</keyword>
<dbReference type="InterPro" id="IPR023198">
    <property type="entry name" value="PGP-like_dom2"/>
</dbReference>
<dbReference type="SUPFAM" id="SSF56784">
    <property type="entry name" value="HAD-like"/>
    <property type="match status" value="1"/>
</dbReference>
<dbReference type="EMBL" id="CP095046">
    <property type="protein sequence ID" value="UOQ75084.1"/>
    <property type="molecule type" value="Genomic_DNA"/>
</dbReference>
<dbReference type="InterPro" id="IPR036412">
    <property type="entry name" value="HAD-like_sf"/>
</dbReference>
<dbReference type="Proteomes" id="UP000831796">
    <property type="component" value="Chromosome"/>
</dbReference>
<evidence type="ECO:0008006" key="3">
    <source>
        <dbReference type="Google" id="ProtNLM"/>
    </source>
</evidence>
<accession>A0A8T9QBW1</accession>
<gene>
    <name evidence="1" type="ORF">MUN79_22470</name>
</gene>
<proteinExistence type="predicted"/>
<dbReference type="Gene3D" id="1.10.150.240">
    <property type="entry name" value="Putative phosphatase, domain 2"/>
    <property type="match status" value="1"/>
</dbReference>
<dbReference type="AlphaFoldDB" id="A0A8T9QBW1"/>
<dbReference type="KEGG" id="hcu:MUN79_22470"/>
<dbReference type="Gene3D" id="3.40.50.1000">
    <property type="entry name" value="HAD superfamily/HAD-like"/>
    <property type="match status" value="1"/>
</dbReference>
<protein>
    <recommendedName>
        <fullName evidence="3">HAD family phosphatase</fullName>
    </recommendedName>
</protein>
<evidence type="ECO:0000313" key="2">
    <source>
        <dbReference type="Proteomes" id="UP000831796"/>
    </source>
</evidence>
<name>A0A8T9QBW1_9BACT</name>
<sequence length="137" mass="16165">MKAFLFDLNGTMIHDMDYHTKAWQYIFNHELGGHFSWDEVKPQMYGKNQEVLVRMFGPDRFTEAEMDALARRKEQRYQEEFRPTWRCCPACQSFWNAPTSREFPWLLARRPFRSTLTLCSTICTSGTISRPLSAPTT</sequence>
<dbReference type="InterPro" id="IPR023214">
    <property type="entry name" value="HAD_sf"/>
</dbReference>
<evidence type="ECO:0000313" key="1">
    <source>
        <dbReference type="EMBL" id="UOQ75084.1"/>
    </source>
</evidence>
<organism evidence="1 2">
    <name type="scientific">Hymenobacter cellulosilyticus</name>
    <dbReference type="NCBI Taxonomy" id="2932248"/>
    <lineage>
        <taxon>Bacteria</taxon>
        <taxon>Pseudomonadati</taxon>
        <taxon>Bacteroidota</taxon>
        <taxon>Cytophagia</taxon>
        <taxon>Cytophagales</taxon>
        <taxon>Hymenobacteraceae</taxon>
        <taxon>Hymenobacter</taxon>
    </lineage>
</organism>